<organism evidence="3 4">
    <name type="scientific">Rotaria socialis</name>
    <dbReference type="NCBI Taxonomy" id="392032"/>
    <lineage>
        <taxon>Eukaryota</taxon>
        <taxon>Metazoa</taxon>
        <taxon>Spiralia</taxon>
        <taxon>Gnathifera</taxon>
        <taxon>Rotifera</taxon>
        <taxon>Eurotatoria</taxon>
        <taxon>Bdelloidea</taxon>
        <taxon>Philodinida</taxon>
        <taxon>Philodinidae</taxon>
        <taxon>Rotaria</taxon>
    </lineage>
</organism>
<feature type="non-terminal residue" evidence="3">
    <location>
        <position position="1"/>
    </location>
</feature>
<feature type="region of interest" description="Disordered" evidence="1">
    <location>
        <begin position="1"/>
        <end position="33"/>
    </location>
</feature>
<reference evidence="3" key="1">
    <citation type="submission" date="2021-02" db="EMBL/GenBank/DDBJ databases">
        <authorList>
            <person name="Nowell W R."/>
        </authorList>
    </citation>
    <scope>NUCLEOTIDE SEQUENCE</scope>
</reference>
<dbReference type="Proteomes" id="UP000663848">
    <property type="component" value="Unassembled WGS sequence"/>
</dbReference>
<gene>
    <name evidence="2" type="ORF">QYT958_LOCUS45114</name>
    <name evidence="3" type="ORF">QYT958_LOCUS45617</name>
</gene>
<comment type="caution">
    <text evidence="3">The sequence shown here is derived from an EMBL/GenBank/DDBJ whole genome shotgun (WGS) entry which is preliminary data.</text>
</comment>
<name>A0A822F3F9_9BILA</name>
<dbReference type="EMBL" id="CAJOBR010076728">
    <property type="protein sequence ID" value="CAF5113631.1"/>
    <property type="molecule type" value="Genomic_DNA"/>
</dbReference>
<evidence type="ECO:0000313" key="4">
    <source>
        <dbReference type="Proteomes" id="UP000663848"/>
    </source>
</evidence>
<proteinExistence type="predicted"/>
<dbReference type="AlphaFoldDB" id="A0A822F3F9"/>
<sequence>NEGNSDGEPGAEGQGNPGTDRSNLVEIRDRDENYPYPYEQTTFWKNVNVRWSPMNKSNDNIRK</sequence>
<dbReference type="EMBL" id="CAJOBR010073336">
    <property type="protein sequence ID" value="CAF5106118.1"/>
    <property type="molecule type" value="Genomic_DNA"/>
</dbReference>
<accession>A0A822F3F9</accession>
<evidence type="ECO:0000313" key="2">
    <source>
        <dbReference type="EMBL" id="CAF5106118.1"/>
    </source>
</evidence>
<evidence type="ECO:0000256" key="1">
    <source>
        <dbReference type="SAM" id="MobiDB-lite"/>
    </source>
</evidence>
<protein>
    <submittedName>
        <fullName evidence="3">Uncharacterized protein</fullName>
    </submittedName>
</protein>
<feature type="non-terminal residue" evidence="3">
    <location>
        <position position="63"/>
    </location>
</feature>
<evidence type="ECO:0000313" key="3">
    <source>
        <dbReference type="EMBL" id="CAF5113631.1"/>
    </source>
</evidence>